<organism evidence="2 3">
    <name type="scientific">Novosphingobium anseongense</name>
    <dbReference type="NCBI Taxonomy" id="3133436"/>
    <lineage>
        <taxon>Bacteria</taxon>
        <taxon>Pseudomonadati</taxon>
        <taxon>Pseudomonadota</taxon>
        <taxon>Alphaproteobacteria</taxon>
        <taxon>Sphingomonadales</taxon>
        <taxon>Sphingomonadaceae</taxon>
        <taxon>Novosphingobium</taxon>
    </lineage>
</organism>
<evidence type="ECO:0000313" key="2">
    <source>
        <dbReference type="EMBL" id="MEJ5976635.1"/>
    </source>
</evidence>
<evidence type="ECO:0000259" key="1">
    <source>
        <dbReference type="Pfam" id="PF21834"/>
    </source>
</evidence>
<feature type="domain" description="DUF6894" evidence="1">
    <location>
        <begin position="3"/>
        <end position="71"/>
    </location>
</feature>
<dbReference type="Pfam" id="PF21834">
    <property type="entry name" value="DUF6894"/>
    <property type="match status" value="1"/>
</dbReference>
<accession>A0ABU8RU57</accession>
<reference evidence="2 3" key="1">
    <citation type="submission" date="2024-03" db="EMBL/GenBank/DDBJ databases">
        <authorList>
            <person name="Jo J.-H."/>
        </authorList>
    </citation>
    <scope>NUCLEOTIDE SEQUENCE [LARGE SCALE GENOMIC DNA]</scope>
    <source>
        <strain evidence="2 3">PS1R-30</strain>
    </source>
</reference>
<gene>
    <name evidence="2" type="ORF">WG901_08315</name>
</gene>
<evidence type="ECO:0000313" key="3">
    <source>
        <dbReference type="Proteomes" id="UP001361239"/>
    </source>
</evidence>
<sequence length="89" mass="10314">MPLFFFDIYNDLVTEDEDGMEFADRDVAMHRARAEAQNLAAESIRERGHLILDHRIVLRDESGDKVGEVRFEDVVEIKPTEGSQERRPL</sequence>
<name>A0ABU8RU57_9SPHN</name>
<proteinExistence type="predicted"/>
<keyword evidence="3" id="KW-1185">Reference proteome</keyword>
<dbReference type="InterPro" id="IPR054189">
    <property type="entry name" value="DUF6894"/>
</dbReference>
<dbReference type="EMBL" id="JBBHJZ010000001">
    <property type="protein sequence ID" value="MEJ5976635.1"/>
    <property type="molecule type" value="Genomic_DNA"/>
</dbReference>
<dbReference type="Proteomes" id="UP001361239">
    <property type="component" value="Unassembled WGS sequence"/>
</dbReference>
<protein>
    <recommendedName>
        <fullName evidence="1">DUF6894 domain-containing protein</fullName>
    </recommendedName>
</protein>
<comment type="caution">
    <text evidence="2">The sequence shown here is derived from an EMBL/GenBank/DDBJ whole genome shotgun (WGS) entry which is preliminary data.</text>
</comment>
<dbReference type="RefSeq" id="WP_339586541.1">
    <property type="nucleotide sequence ID" value="NZ_JBBHJZ010000001.1"/>
</dbReference>